<evidence type="ECO:0000256" key="2">
    <source>
        <dbReference type="ARBA" id="ARBA00022679"/>
    </source>
</evidence>
<keyword evidence="5" id="KW-0333">Golgi apparatus</keyword>
<reference evidence="8 9" key="1">
    <citation type="journal article" date="2016" name="Environ. Microbiol.">
        <title>New Methyloceanibacter diversity from North Sea sediments includes methanotroph containing solely the soluble methane monooxygenase.</title>
        <authorList>
            <person name="Vekeman B."/>
            <person name="Kerckhof F.M."/>
            <person name="Cremers G."/>
            <person name="de Vos P."/>
            <person name="Vandamme P."/>
            <person name="Boon N."/>
            <person name="Op den Camp H.J."/>
            <person name="Heylen K."/>
        </authorList>
    </citation>
    <scope>NUCLEOTIDE SEQUENCE [LARGE SCALE GENOMIC DNA]</scope>
    <source>
        <strain evidence="8 9">R-67175</strain>
    </source>
</reference>
<evidence type="ECO:0000256" key="4">
    <source>
        <dbReference type="ARBA" id="ARBA00022989"/>
    </source>
</evidence>
<protein>
    <recommendedName>
        <fullName evidence="10">Chondroitin 4-O-sulfotransferase</fullName>
    </recommendedName>
</protein>
<dbReference type="GO" id="GO:0008146">
    <property type="term" value="F:sulfotransferase activity"/>
    <property type="evidence" value="ECO:0007669"/>
    <property type="project" value="InterPro"/>
</dbReference>
<keyword evidence="4" id="KW-1133">Transmembrane helix</keyword>
<evidence type="ECO:0000256" key="6">
    <source>
        <dbReference type="ARBA" id="ARBA00023136"/>
    </source>
</evidence>
<keyword evidence="2" id="KW-0808">Transferase</keyword>
<dbReference type="PANTHER" id="PTHR12137">
    <property type="entry name" value="CARBOHYDRATE SULFOTRANSFERASE"/>
    <property type="match status" value="1"/>
</dbReference>
<evidence type="ECO:0000256" key="7">
    <source>
        <dbReference type="ARBA" id="ARBA00023180"/>
    </source>
</evidence>
<dbReference type="InterPro" id="IPR027417">
    <property type="entry name" value="P-loop_NTPase"/>
</dbReference>
<dbReference type="Pfam" id="PF03567">
    <property type="entry name" value="Sulfotransfer_2"/>
    <property type="match status" value="1"/>
</dbReference>
<dbReference type="SUPFAM" id="SSF52540">
    <property type="entry name" value="P-loop containing nucleoside triphosphate hydrolases"/>
    <property type="match status" value="1"/>
</dbReference>
<dbReference type="PANTHER" id="PTHR12137:SF54">
    <property type="entry name" value="CARBOHYDRATE SULFOTRANSFERASE"/>
    <property type="match status" value="1"/>
</dbReference>
<gene>
    <name evidence="8" type="ORF">AUC69_11345</name>
</gene>
<keyword evidence="9" id="KW-1185">Reference proteome</keyword>
<name>A0A1E3VVX7_9HYPH</name>
<evidence type="ECO:0000256" key="3">
    <source>
        <dbReference type="ARBA" id="ARBA00022692"/>
    </source>
</evidence>
<comment type="subcellular location">
    <subcellularLocation>
        <location evidence="1">Golgi apparatus membrane</location>
        <topology evidence="1">Single-pass type II membrane protein</topology>
    </subcellularLocation>
</comment>
<dbReference type="InterPro" id="IPR005331">
    <property type="entry name" value="Sulfotransferase"/>
</dbReference>
<sequence>MIVSHKHKFIFLKTKKTAGTAIEAALSELCGPEDVITPYREESESDRKGLPPQNYRIEHPLKPKRSLWRRLMRRPERYYHQTVGFYEHMPAERVRAYVGEDVWRDYYKFAFDRNPWDRQVSWYLYKTKSKRTRPSFEQFMSSRRRAYVDNHEIYMPGGELSVDFLGRYEHLEEDLNKALEAAGVKERISVPKVNVTPNKDGARDYRSYFSPELRALVADWYAPEIKLLGYDF</sequence>
<organism evidence="8 9">
    <name type="scientific">Methyloceanibacter superfactus</name>
    <dbReference type="NCBI Taxonomy" id="1774969"/>
    <lineage>
        <taxon>Bacteria</taxon>
        <taxon>Pseudomonadati</taxon>
        <taxon>Pseudomonadota</taxon>
        <taxon>Alphaproteobacteria</taxon>
        <taxon>Hyphomicrobiales</taxon>
        <taxon>Hyphomicrobiaceae</taxon>
        <taxon>Methyloceanibacter</taxon>
    </lineage>
</organism>
<dbReference type="Proteomes" id="UP000094472">
    <property type="component" value="Unassembled WGS sequence"/>
</dbReference>
<keyword evidence="6" id="KW-0472">Membrane</keyword>
<dbReference type="OrthoDB" id="288532at2"/>
<dbReference type="GO" id="GO:0016051">
    <property type="term" value="P:carbohydrate biosynthetic process"/>
    <property type="evidence" value="ECO:0007669"/>
    <property type="project" value="InterPro"/>
</dbReference>
<comment type="caution">
    <text evidence="8">The sequence shown here is derived from an EMBL/GenBank/DDBJ whole genome shotgun (WGS) entry which is preliminary data.</text>
</comment>
<keyword evidence="3" id="KW-0812">Transmembrane</keyword>
<dbReference type="InterPro" id="IPR018011">
    <property type="entry name" value="Carb_sulfotrans_8-10"/>
</dbReference>
<proteinExistence type="predicted"/>
<dbReference type="AlphaFoldDB" id="A0A1E3VVX7"/>
<dbReference type="STRING" id="1774969.AUC69_11345"/>
<keyword evidence="7" id="KW-0325">Glycoprotein</keyword>
<evidence type="ECO:0008006" key="10">
    <source>
        <dbReference type="Google" id="ProtNLM"/>
    </source>
</evidence>
<dbReference type="Gene3D" id="3.40.50.300">
    <property type="entry name" value="P-loop containing nucleotide triphosphate hydrolases"/>
    <property type="match status" value="1"/>
</dbReference>
<dbReference type="GO" id="GO:0016020">
    <property type="term" value="C:membrane"/>
    <property type="evidence" value="ECO:0007669"/>
    <property type="project" value="InterPro"/>
</dbReference>
<dbReference type="EMBL" id="LPWF01000025">
    <property type="protein sequence ID" value="ODR97690.1"/>
    <property type="molecule type" value="Genomic_DNA"/>
</dbReference>
<dbReference type="RefSeq" id="WP_069441777.1">
    <property type="nucleotide sequence ID" value="NZ_LPWF01000025.1"/>
</dbReference>
<evidence type="ECO:0000256" key="1">
    <source>
        <dbReference type="ARBA" id="ARBA00004323"/>
    </source>
</evidence>
<accession>A0A1E3VVX7</accession>
<evidence type="ECO:0000313" key="9">
    <source>
        <dbReference type="Proteomes" id="UP000094472"/>
    </source>
</evidence>
<evidence type="ECO:0000313" key="8">
    <source>
        <dbReference type="EMBL" id="ODR97690.1"/>
    </source>
</evidence>
<evidence type="ECO:0000256" key="5">
    <source>
        <dbReference type="ARBA" id="ARBA00023034"/>
    </source>
</evidence>